<organism evidence="2 3">
    <name type="scientific">Actinomadura vinacea</name>
    <dbReference type="NCBI Taxonomy" id="115336"/>
    <lineage>
        <taxon>Bacteria</taxon>
        <taxon>Bacillati</taxon>
        <taxon>Actinomycetota</taxon>
        <taxon>Actinomycetes</taxon>
        <taxon>Streptosporangiales</taxon>
        <taxon>Thermomonosporaceae</taxon>
        <taxon>Actinomadura</taxon>
    </lineage>
</organism>
<dbReference type="Pfam" id="PF13193">
    <property type="entry name" value="AMP-binding_C"/>
    <property type="match status" value="1"/>
</dbReference>
<dbReference type="InterPro" id="IPR045851">
    <property type="entry name" value="AMP-bd_C_sf"/>
</dbReference>
<name>A0ABN3K8B9_9ACTN</name>
<keyword evidence="3" id="KW-1185">Reference proteome</keyword>
<dbReference type="Gene3D" id="3.30.300.30">
    <property type="match status" value="1"/>
</dbReference>
<dbReference type="SUPFAM" id="SSF56801">
    <property type="entry name" value="Acetyl-CoA synthetase-like"/>
    <property type="match status" value="1"/>
</dbReference>
<evidence type="ECO:0000259" key="1">
    <source>
        <dbReference type="Pfam" id="PF13193"/>
    </source>
</evidence>
<dbReference type="InterPro" id="IPR025110">
    <property type="entry name" value="AMP-bd_C"/>
</dbReference>
<proteinExistence type="predicted"/>
<accession>A0ABN3K8B9</accession>
<feature type="domain" description="AMP-binding enzyme C-terminal" evidence="1">
    <location>
        <begin position="19"/>
        <end position="93"/>
    </location>
</feature>
<sequence>MVGRASERIGNGRLPVIDVEAELRTHPAVDDVALVGYPGGEFGEQVCAVVVARSTPVTLAELRKHLDDLGMTQWYQPTRLSLIPRLPRNGNGKVRRELLKRWLVGEAELD</sequence>
<gene>
    <name evidence="2" type="ORF">GCM10010191_78470</name>
</gene>
<protein>
    <recommendedName>
        <fullName evidence="1">AMP-binding enzyme C-terminal domain-containing protein</fullName>
    </recommendedName>
</protein>
<evidence type="ECO:0000313" key="3">
    <source>
        <dbReference type="Proteomes" id="UP001501231"/>
    </source>
</evidence>
<evidence type="ECO:0000313" key="2">
    <source>
        <dbReference type="EMBL" id="GAA2449232.1"/>
    </source>
</evidence>
<reference evidence="2 3" key="1">
    <citation type="journal article" date="2019" name="Int. J. Syst. Evol. Microbiol.">
        <title>The Global Catalogue of Microorganisms (GCM) 10K type strain sequencing project: providing services to taxonomists for standard genome sequencing and annotation.</title>
        <authorList>
            <consortium name="The Broad Institute Genomics Platform"/>
            <consortium name="The Broad Institute Genome Sequencing Center for Infectious Disease"/>
            <person name="Wu L."/>
            <person name="Ma J."/>
        </authorList>
    </citation>
    <scope>NUCLEOTIDE SEQUENCE [LARGE SCALE GENOMIC DNA]</scope>
    <source>
        <strain evidence="2 3">JCM 3325</strain>
    </source>
</reference>
<comment type="caution">
    <text evidence="2">The sequence shown here is derived from an EMBL/GenBank/DDBJ whole genome shotgun (WGS) entry which is preliminary data.</text>
</comment>
<dbReference type="EMBL" id="BAAARW010000037">
    <property type="protein sequence ID" value="GAA2449232.1"/>
    <property type="molecule type" value="Genomic_DNA"/>
</dbReference>
<dbReference type="Proteomes" id="UP001501231">
    <property type="component" value="Unassembled WGS sequence"/>
</dbReference>